<dbReference type="AlphaFoldDB" id="A0A1J5PYJ6"/>
<reference evidence="1" key="1">
    <citation type="submission" date="2016-10" db="EMBL/GenBank/DDBJ databases">
        <title>Sequence of Gallionella enrichment culture.</title>
        <authorList>
            <person name="Poehlein A."/>
            <person name="Muehling M."/>
            <person name="Daniel R."/>
        </authorList>
    </citation>
    <scope>NUCLEOTIDE SEQUENCE</scope>
</reference>
<accession>A0A1J5PYJ6</accession>
<sequence>MVPAAIGADLHGVDPKLAMFAGHLLDLFPGLDPPRVLTQFIAERIAELDQLFAPTDGALASCGFAVEFGRSS</sequence>
<evidence type="ECO:0000313" key="1">
    <source>
        <dbReference type="EMBL" id="OIQ72879.1"/>
    </source>
</evidence>
<dbReference type="EMBL" id="MLJW01003092">
    <property type="protein sequence ID" value="OIQ72879.1"/>
    <property type="molecule type" value="Genomic_DNA"/>
</dbReference>
<comment type="caution">
    <text evidence="1">The sequence shown here is derived from an EMBL/GenBank/DDBJ whole genome shotgun (WGS) entry which is preliminary data.</text>
</comment>
<protein>
    <submittedName>
        <fullName evidence="1">Uncharacterized protein</fullName>
    </submittedName>
</protein>
<name>A0A1J5PYJ6_9ZZZZ</name>
<organism evidence="1">
    <name type="scientific">mine drainage metagenome</name>
    <dbReference type="NCBI Taxonomy" id="410659"/>
    <lineage>
        <taxon>unclassified sequences</taxon>
        <taxon>metagenomes</taxon>
        <taxon>ecological metagenomes</taxon>
    </lineage>
</organism>
<proteinExistence type="predicted"/>
<gene>
    <name evidence="1" type="ORF">GALL_454880</name>
</gene>